<name>A0A9N9HKY9_9GLOM</name>
<gene>
    <name evidence="1" type="ORF">AMORRO_LOCUS11396</name>
</gene>
<dbReference type="AlphaFoldDB" id="A0A9N9HKY9"/>
<keyword evidence="2" id="KW-1185">Reference proteome</keyword>
<evidence type="ECO:0000313" key="2">
    <source>
        <dbReference type="Proteomes" id="UP000789342"/>
    </source>
</evidence>
<dbReference type="EMBL" id="CAJVPV010014369">
    <property type="protein sequence ID" value="CAG8684335.1"/>
    <property type="molecule type" value="Genomic_DNA"/>
</dbReference>
<organism evidence="1 2">
    <name type="scientific">Acaulospora morrowiae</name>
    <dbReference type="NCBI Taxonomy" id="94023"/>
    <lineage>
        <taxon>Eukaryota</taxon>
        <taxon>Fungi</taxon>
        <taxon>Fungi incertae sedis</taxon>
        <taxon>Mucoromycota</taxon>
        <taxon>Glomeromycotina</taxon>
        <taxon>Glomeromycetes</taxon>
        <taxon>Diversisporales</taxon>
        <taxon>Acaulosporaceae</taxon>
        <taxon>Acaulospora</taxon>
    </lineage>
</organism>
<accession>A0A9N9HKY9</accession>
<sequence>MSSTNTIKSCAITICKGKSTIWRKVTENVFSKGQANNTLPSYIHVDDVICMNCYNGIVINSSIEFQRHAQEQYRFEEISEANKADNTNDFLSFSQAVKVLTDILYTHENREKKPTIYSFDEFREIMEGEDIRLKSFFDELYFSSSPSTKNKNSQIRVKKQLLFICFFLCGIRNKFVNNAKRDLTMYLDSTGVSNTTLDTLSDLGITVTSRSITRYKTDASKEHYGLVDTTLTQYIENAMVLNIDDYHNIHTERVPNTTTTSDVAHLATILMNPITTQRAIPQLNIHNSKLVDAESIKINLENRFMELYGLSHNQRWGFRAIDDNTRLEELTVHSYDIRLQEKRRTRSMKDVILIDLQKNTLHSLDEYVQAINAITNIPSMQQYIEKGNMIPIVADWPGQIYIRTAISRYLLNHNLSNITNSILSFLPIIGPLHISLNSRELIFLKYQPFFSFMYRYIFGERKILVEKPKPWRINLILEISRSAWQEILKIVEEKFGFCKDAEYFTLKDLLDNMIPLVLDIYAVFFRSGDFNTYFESCFRVWTIFLRFNRKNYTKAPLMFFSDIFYWESINHPILESIKAELPKFSDSTVEIFHSFLRRSTQEHDDAEQIIKYGHYLNKLRLDCNGFRENFVHTSTWASYEYSA</sequence>
<dbReference type="OrthoDB" id="2414146at2759"/>
<protein>
    <submittedName>
        <fullName evidence="1">10919_t:CDS:1</fullName>
    </submittedName>
</protein>
<proteinExistence type="predicted"/>
<reference evidence="1" key="1">
    <citation type="submission" date="2021-06" db="EMBL/GenBank/DDBJ databases">
        <authorList>
            <person name="Kallberg Y."/>
            <person name="Tangrot J."/>
            <person name="Rosling A."/>
        </authorList>
    </citation>
    <scope>NUCLEOTIDE SEQUENCE</scope>
    <source>
        <strain evidence="1">CL551</strain>
    </source>
</reference>
<evidence type="ECO:0000313" key="1">
    <source>
        <dbReference type="EMBL" id="CAG8684335.1"/>
    </source>
</evidence>
<comment type="caution">
    <text evidence="1">The sequence shown here is derived from an EMBL/GenBank/DDBJ whole genome shotgun (WGS) entry which is preliminary data.</text>
</comment>
<dbReference type="Proteomes" id="UP000789342">
    <property type="component" value="Unassembled WGS sequence"/>
</dbReference>